<dbReference type="GO" id="GO:0000160">
    <property type="term" value="P:phosphorelay signal transduction system"/>
    <property type="evidence" value="ECO:0007669"/>
    <property type="project" value="InterPro"/>
</dbReference>
<evidence type="ECO:0000256" key="1">
    <source>
        <dbReference type="ARBA" id="ARBA00022553"/>
    </source>
</evidence>
<protein>
    <recommendedName>
        <fullName evidence="4">Response regulatory domain-containing protein</fullName>
    </recommendedName>
</protein>
<dbReference type="Proteomes" id="UP000178885">
    <property type="component" value="Unassembled WGS sequence"/>
</dbReference>
<evidence type="ECO:0000313" key="5">
    <source>
        <dbReference type="EMBL" id="OGI45611.1"/>
    </source>
</evidence>
<dbReference type="Pfam" id="PF00072">
    <property type="entry name" value="Response_reg"/>
    <property type="match status" value="1"/>
</dbReference>
<dbReference type="PANTHER" id="PTHR44591:SF19">
    <property type="entry name" value="TWO-COMPONENT RESPONSE REGULATOR-RELATED"/>
    <property type="match status" value="1"/>
</dbReference>
<dbReference type="InterPro" id="IPR050595">
    <property type="entry name" value="Bact_response_regulator"/>
</dbReference>
<comment type="caution">
    <text evidence="5">The sequence shown here is derived from an EMBL/GenBank/DDBJ whole genome shotgun (WGS) entry which is preliminary data.</text>
</comment>
<evidence type="ECO:0000259" key="4">
    <source>
        <dbReference type="PROSITE" id="PS50110"/>
    </source>
</evidence>
<dbReference type="EMBL" id="MFSU01000100">
    <property type="protein sequence ID" value="OGI45611.1"/>
    <property type="molecule type" value="Genomic_DNA"/>
</dbReference>
<evidence type="ECO:0000313" key="6">
    <source>
        <dbReference type="Proteomes" id="UP000178885"/>
    </source>
</evidence>
<sequence length="176" mass="20130">MHRLMLVDDEPNILRALKRVLAGGPYTVETFEDPEEALARTETVDYDLALSDYRMPRMDGVEFLTRLRLKQPNAMRLILSGFADLEALMDAINVAEIYRFISKPWSDYELRATLSQALAHHDALEENRRLADAIRQSQAELEVRERELKRLEALHPGITQVTWANDGSILIGPEDV</sequence>
<evidence type="ECO:0000256" key="2">
    <source>
        <dbReference type="PROSITE-ProRule" id="PRU00169"/>
    </source>
</evidence>
<feature type="modified residue" description="4-aspartylphosphate" evidence="2">
    <location>
        <position position="52"/>
    </location>
</feature>
<keyword evidence="3" id="KW-0175">Coiled coil</keyword>
<dbReference type="SUPFAM" id="SSF52172">
    <property type="entry name" value="CheY-like"/>
    <property type="match status" value="1"/>
</dbReference>
<dbReference type="InterPro" id="IPR001789">
    <property type="entry name" value="Sig_transdc_resp-reg_receiver"/>
</dbReference>
<dbReference type="CDD" id="cd17569">
    <property type="entry name" value="REC_HupR-like"/>
    <property type="match status" value="1"/>
</dbReference>
<feature type="domain" description="Response regulatory" evidence="4">
    <location>
        <begin position="3"/>
        <end position="118"/>
    </location>
</feature>
<dbReference type="InterPro" id="IPR011006">
    <property type="entry name" value="CheY-like_superfamily"/>
</dbReference>
<evidence type="ECO:0000256" key="3">
    <source>
        <dbReference type="SAM" id="Coils"/>
    </source>
</evidence>
<keyword evidence="1 2" id="KW-0597">Phosphoprotein</keyword>
<gene>
    <name evidence="5" type="ORF">A2151_06525</name>
</gene>
<name>A0A1F6TKH3_9PROT</name>
<accession>A0A1F6TKH3</accession>
<dbReference type="PANTHER" id="PTHR44591">
    <property type="entry name" value="STRESS RESPONSE REGULATOR PROTEIN 1"/>
    <property type="match status" value="1"/>
</dbReference>
<dbReference type="AlphaFoldDB" id="A0A1F6TKH3"/>
<organism evidence="5 6">
    <name type="scientific">Candidatus Muproteobacteria bacterium RBG_16_65_34</name>
    <dbReference type="NCBI Taxonomy" id="1817760"/>
    <lineage>
        <taxon>Bacteria</taxon>
        <taxon>Pseudomonadati</taxon>
        <taxon>Pseudomonadota</taxon>
        <taxon>Candidatus Muproteobacteria</taxon>
    </lineage>
</organism>
<dbReference type="SMART" id="SM00448">
    <property type="entry name" value="REC"/>
    <property type="match status" value="1"/>
</dbReference>
<dbReference type="Gene3D" id="3.40.50.2300">
    <property type="match status" value="1"/>
</dbReference>
<feature type="coiled-coil region" evidence="3">
    <location>
        <begin position="120"/>
        <end position="154"/>
    </location>
</feature>
<reference evidence="5 6" key="1">
    <citation type="journal article" date="2016" name="Nat. Commun.">
        <title>Thousands of microbial genomes shed light on interconnected biogeochemical processes in an aquifer system.</title>
        <authorList>
            <person name="Anantharaman K."/>
            <person name="Brown C.T."/>
            <person name="Hug L.A."/>
            <person name="Sharon I."/>
            <person name="Castelle C.J."/>
            <person name="Probst A.J."/>
            <person name="Thomas B.C."/>
            <person name="Singh A."/>
            <person name="Wilkins M.J."/>
            <person name="Karaoz U."/>
            <person name="Brodie E.L."/>
            <person name="Williams K.H."/>
            <person name="Hubbard S.S."/>
            <person name="Banfield J.F."/>
        </authorList>
    </citation>
    <scope>NUCLEOTIDE SEQUENCE [LARGE SCALE GENOMIC DNA]</scope>
</reference>
<dbReference type="STRING" id="1817760.A2151_06525"/>
<proteinExistence type="predicted"/>
<dbReference type="PROSITE" id="PS50110">
    <property type="entry name" value="RESPONSE_REGULATORY"/>
    <property type="match status" value="1"/>
</dbReference>